<gene>
    <name evidence="1" type="ORF">CKO31_22880</name>
</gene>
<keyword evidence="2" id="KW-1185">Reference proteome</keyword>
<dbReference type="RefSeq" id="WP_200242254.1">
    <property type="nucleotide sequence ID" value="NZ_NRRV01000092.1"/>
</dbReference>
<name>A0ABS1CQA1_9GAMM</name>
<proteinExistence type="predicted"/>
<dbReference type="EMBL" id="NRRV01000092">
    <property type="protein sequence ID" value="MBK1633536.1"/>
    <property type="molecule type" value="Genomic_DNA"/>
</dbReference>
<protein>
    <recommendedName>
        <fullName evidence="3">Response regulator</fullName>
    </recommendedName>
</protein>
<evidence type="ECO:0000313" key="2">
    <source>
        <dbReference type="Proteomes" id="UP000748752"/>
    </source>
</evidence>
<dbReference type="Proteomes" id="UP000748752">
    <property type="component" value="Unassembled WGS sequence"/>
</dbReference>
<comment type="caution">
    <text evidence="1">The sequence shown here is derived from an EMBL/GenBank/DDBJ whole genome shotgun (WGS) entry which is preliminary data.</text>
</comment>
<evidence type="ECO:0008006" key="3">
    <source>
        <dbReference type="Google" id="ProtNLM"/>
    </source>
</evidence>
<organism evidence="1 2">
    <name type="scientific">Thiohalocapsa halophila</name>
    <dbReference type="NCBI Taxonomy" id="69359"/>
    <lineage>
        <taxon>Bacteria</taxon>
        <taxon>Pseudomonadati</taxon>
        <taxon>Pseudomonadota</taxon>
        <taxon>Gammaproteobacteria</taxon>
        <taxon>Chromatiales</taxon>
        <taxon>Chromatiaceae</taxon>
        <taxon>Thiohalocapsa</taxon>
    </lineage>
</organism>
<accession>A0ABS1CQA1</accession>
<evidence type="ECO:0000313" key="1">
    <source>
        <dbReference type="EMBL" id="MBK1633536.1"/>
    </source>
</evidence>
<sequence>MAPDTDRHPHLLAILELGGYPNFTPLYKRLGFDAELVSSQRKAQAALKRRVPDVIVAEYNFQSDFRDRTSNLETLMARLQKHPEVRVICIYQPEYQHKLDALRERFPVFATLPLPVIEAAMEEALRRTIAGGGAAG</sequence>
<reference evidence="1 2" key="1">
    <citation type="journal article" date="2020" name="Microorganisms">
        <title>Osmotic Adaptation and Compatible Solute Biosynthesis of Phototrophic Bacteria as Revealed from Genome Analyses.</title>
        <authorList>
            <person name="Imhoff J.F."/>
            <person name="Rahn T."/>
            <person name="Kunzel S."/>
            <person name="Keller A."/>
            <person name="Neulinger S.C."/>
        </authorList>
    </citation>
    <scope>NUCLEOTIDE SEQUENCE [LARGE SCALE GENOMIC DNA]</scope>
    <source>
        <strain evidence="1 2">DSM 6210</strain>
    </source>
</reference>